<keyword evidence="2" id="KW-1185">Reference proteome</keyword>
<dbReference type="Proteomes" id="UP000054995">
    <property type="component" value="Unassembled WGS sequence"/>
</dbReference>
<proteinExistence type="predicted"/>
<dbReference type="AlphaFoldDB" id="A0A0V1FEV9"/>
<name>A0A0V1FEV9_TRIPS</name>
<organism evidence="1 2">
    <name type="scientific">Trichinella pseudospiralis</name>
    <name type="common">Parasitic roundworm</name>
    <dbReference type="NCBI Taxonomy" id="6337"/>
    <lineage>
        <taxon>Eukaryota</taxon>
        <taxon>Metazoa</taxon>
        <taxon>Ecdysozoa</taxon>
        <taxon>Nematoda</taxon>
        <taxon>Enoplea</taxon>
        <taxon>Dorylaimia</taxon>
        <taxon>Trichinellida</taxon>
        <taxon>Trichinellidae</taxon>
        <taxon>Trichinella</taxon>
    </lineage>
</organism>
<protein>
    <submittedName>
        <fullName evidence="1">Uncharacterized protein</fullName>
    </submittedName>
</protein>
<reference evidence="1 2" key="1">
    <citation type="submission" date="2015-01" db="EMBL/GenBank/DDBJ databases">
        <title>Evolution of Trichinella species and genotypes.</title>
        <authorList>
            <person name="Korhonen P.K."/>
            <person name="Edoardo P."/>
            <person name="Giuseppe L.R."/>
            <person name="Gasser R.B."/>
        </authorList>
    </citation>
    <scope>NUCLEOTIDE SEQUENCE [LARGE SCALE GENOMIC DNA]</scope>
    <source>
        <strain evidence="1">ISS470</strain>
    </source>
</reference>
<comment type="caution">
    <text evidence="1">The sequence shown here is derived from an EMBL/GenBank/DDBJ whole genome shotgun (WGS) entry which is preliminary data.</text>
</comment>
<evidence type="ECO:0000313" key="2">
    <source>
        <dbReference type="Proteomes" id="UP000054995"/>
    </source>
</evidence>
<accession>A0A0V1FEV9</accession>
<dbReference type="EMBL" id="JYDT01000113">
    <property type="protein sequence ID" value="KRY84494.1"/>
    <property type="molecule type" value="Genomic_DNA"/>
</dbReference>
<gene>
    <name evidence="1" type="ORF">T4D_11465</name>
</gene>
<evidence type="ECO:0000313" key="1">
    <source>
        <dbReference type="EMBL" id="KRY84494.1"/>
    </source>
</evidence>
<dbReference type="OrthoDB" id="5919725at2759"/>
<sequence>MNRRNALKKLSTVMSGTSSRWMALTTMHVKTHTYILSNVNDLPSLLAKMGPAKSTPTYTKGPTGSVLSGGSSAICCPNGLAVARPQTTHFLTTSLTTLRPLVIQNLLRVAARVWFTPA</sequence>